<organism evidence="1 2">
    <name type="scientific">Pleurotus cornucopiae</name>
    <name type="common">Cornucopia mushroom</name>
    <dbReference type="NCBI Taxonomy" id="5321"/>
    <lineage>
        <taxon>Eukaryota</taxon>
        <taxon>Fungi</taxon>
        <taxon>Dikarya</taxon>
        <taxon>Basidiomycota</taxon>
        <taxon>Agaricomycotina</taxon>
        <taxon>Agaricomycetes</taxon>
        <taxon>Agaricomycetidae</taxon>
        <taxon>Agaricales</taxon>
        <taxon>Pleurotineae</taxon>
        <taxon>Pleurotaceae</taxon>
        <taxon>Pleurotus</taxon>
    </lineage>
</organism>
<evidence type="ECO:0000313" key="1">
    <source>
        <dbReference type="EMBL" id="KAG9225772.1"/>
    </source>
</evidence>
<accession>A0ACB7J5B4</accession>
<sequence>MLRESSVVASLAQAADLESGLRQSRRALHINWIPCHPVAVRSLASSEAMSTDLSISSLYNIQGKIALVTGGGSGIGKMIAEGLAKNGAKVYIAARKEAQLKAAAEEINKTSAGKVDYIVANIASKAGVDALIAEFRKRESKLHILVNNSGITWGAPFDNFPEAKGWDNIFAVNVKSIFYMTSGLVDLLEKDSTNADPARVINISSVAGIEAESEGSLSDAGNGVWSYNTSKAAVNHLTSQLAITLVRRHINVNAILPGLFPSKMTAFGFKTVGSDNFAASQPTGRYGHTEDMAGTALFLVSPASAHVTGNHIILDGGSRLLAQRVTGQVKL</sequence>
<comment type="caution">
    <text evidence="1">The sequence shown here is derived from an EMBL/GenBank/DDBJ whole genome shotgun (WGS) entry which is preliminary data.</text>
</comment>
<proteinExistence type="predicted"/>
<keyword evidence="2" id="KW-1185">Reference proteome</keyword>
<reference evidence="1 2" key="1">
    <citation type="journal article" date="2021" name="Appl. Environ. Microbiol.">
        <title>Genetic linkage and physical mapping for an oyster mushroom Pleurotus cornucopiae and QTL analysis for the trait cap color.</title>
        <authorList>
            <person name="Zhang Y."/>
            <person name="Gao W."/>
            <person name="Sonnenberg A."/>
            <person name="Chen Q."/>
            <person name="Zhang J."/>
            <person name="Huang C."/>
        </authorList>
    </citation>
    <scope>NUCLEOTIDE SEQUENCE [LARGE SCALE GENOMIC DNA]</scope>
    <source>
        <strain evidence="1">CCMSSC00406</strain>
    </source>
</reference>
<name>A0ACB7J5B4_PLECO</name>
<evidence type="ECO:0000313" key="2">
    <source>
        <dbReference type="Proteomes" id="UP000824881"/>
    </source>
</evidence>
<dbReference type="EMBL" id="WQMT02000002">
    <property type="protein sequence ID" value="KAG9225772.1"/>
    <property type="molecule type" value="Genomic_DNA"/>
</dbReference>
<protein>
    <submittedName>
        <fullName evidence="1">Uncharacterized protein</fullName>
    </submittedName>
</protein>
<gene>
    <name evidence="1" type="ORF">CCMSSC00406_0007782</name>
</gene>
<dbReference type="Proteomes" id="UP000824881">
    <property type="component" value="Unassembled WGS sequence"/>
</dbReference>